<feature type="transmembrane region" description="Helical" evidence="1">
    <location>
        <begin position="7"/>
        <end position="26"/>
    </location>
</feature>
<keyword evidence="1" id="KW-1133">Transmembrane helix</keyword>
<keyword evidence="1" id="KW-0812">Transmembrane</keyword>
<feature type="transmembrane region" description="Helical" evidence="1">
    <location>
        <begin position="42"/>
        <end position="64"/>
    </location>
</feature>
<dbReference type="AlphaFoldDB" id="A0A382FMI2"/>
<dbReference type="EMBL" id="UINC01050637">
    <property type="protein sequence ID" value="SVB63842.1"/>
    <property type="molecule type" value="Genomic_DNA"/>
</dbReference>
<protein>
    <submittedName>
        <fullName evidence="2">Uncharacterized protein</fullName>
    </submittedName>
</protein>
<sequence length="92" mass="10498">MNMNLKIRNTLAEIIGALIAMVWMWFKLNETLIMTIESVSKILAQGIGISIILIIALHIVFNILSSIITGKYEKDIDDERDKLYELYALQLS</sequence>
<accession>A0A382FMI2</accession>
<reference evidence="2" key="1">
    <citation type="submission" date="2018-05" db="EMBL/GenBank/DDBJ databases">
        <authorList>
            <person name="Lanie J.A."/>
            <person name="Ng W.-L."/>
            <person name="Kazmierczak K.M."/>
            <person name="Andrzejewski T.M."/>
            <person name="Davidsen T.M."/>
            <person name="Wayne K.J."/>
            <person name="Tettelin H."/>
            <person name="Glass J.I."/>
            <person name="Rusch D."/>
            <person name="Podicherti R."/>
            <person name="Tsui H.-C.T."/>
            <person name="Winkler M.E."/>
        </authorList>
    </citation>
    <scope>NUCLEOTIDE SEQUENCE</scope>
</reference>
<keyword evidence="1" id="KW-0472">Membrane</keyword>
<feature type="non-terminal residue" evidence="2">
    <location>
        <position position="1"/>
    </location>
</feature>
<proteinExistence type="predicted"/>
<organism evidence="2">
    <name type="scientific">marine metagenome</name>
    <dbReference type="NCBI Taxonomy" id="408172"/>
    <lineage>
        <taxon>unclassified sequences</taxon>
        <taxon>metagenomes</taxon>
        <taxon>ecological metagenomes</taxon>
    </lineage>
</organism>
<feature type="non-terminal residue" evidence="2">
    <location>
        <position position="92"/>
    </location>
</feature>
<name>A0A382FMI2_9ZZZZ</name>
<gene>
    <name evidence="2" type="ORF">METZ01_LOCUS216696</name>
</gene>
<evidence type="ECO:0000256" key="1">
    <source>
        <dbReference type="SAM" id="Phobius"/>
    </source>
</evidence>
<evidence type="ECO:0000313" key="2">
    <source>
        <dbReference type="EMBL" id="SVB63842.1"/>
    </source>
</evidence>